<dbReference type="Pfam" id="PF25084">
    <property type="entry name" value="LbH_EIF2B"/>
    <property type="match status" value="1"/>
</dbReference>
<dbReference type="InterPro" id="IPR050486">
    <property type="entry name" value="Mannose-1P_guanyltransferase"/>
</dbReference>
<comment type="caution">
    <text evidence="7">The sequence shown here is derived from an EMBL/GenBank/DDBJ whole genome shotgun (WGS) entry which is preliminary data.</text>
</comment>
<evidence type="ECO:0000256" key="4">
    <source>
        <dbReference type="ARBA" id="ARBA00022917"/>
    </source>
</evidence>
<evidence type="ECO:0000256" key="2">
    <source>
        <dbReference type="ARBA" id="ARBA00022490"/>
    </source>
</evidence>
<dbReference type="Gene3D" id="2.160.10.10">
    <property type="entry name" value="Hexapeptide repeat proteins"/>
    <property type="match status" value="1"/>
</dbReference>
<evidence type="ECO:0000313" key="7">
    <source>
        <dbReference type="EMBL" id="GAH74335.1"/>
    </source>
</evidence>
<dbReference type="AlphaFoldDB" id="X1IYJ6"/>
<keyword evidence="2" id="KW-0963">Cytoplasm</keyword>
<comment type="subcellular location">
    <subcellularLocation>
        <location evidence="1">Cytoplasm</location>
        <location evidence="1">Cytosol</location>
    </subcellularLocation>
</comment>
<proteinExistence type="predicted"/>
<keyword evidence="4" id="KW-0648">Protein biosynthesis</keyword>
<dbReference type="InterPro" id="IPR029044">
    <property type="entry name" value="Nucleotide-diphossugar_trans"/>
</dbReference>
<evidence type="ECO:0000256" key="3">
    <source>
        <dbReference type="ARBA" id="ARBA00022540"/>
    </source>
</evidence>
<evidence type="ECO:0000259" key="5">
    <source>
        <dbReference type="Pfam" id="PF00483"/>
    </source>
</evidence>
<gene>
    <name evidence="7" type="ORF">S03H2_43951</name>
</gene>
<dbReference type="CDD" id="cd04181">
    <property type="entry name" value="NTP_transferase"/>
    <property type="match status" value="1"/>
</dbReference>
<dbReference type="EMBL" id="BARU01027457">
    <property type="protein sequence ID" value="GAH74335.1"/>
    <property type="molecule type" value="Genomic_DNA"/>
</dbReference>
<feature type="non-terminal residue" evidence="7">
    <location>
        <position position="269"/>
    </location>
</feature>
<dbReference type="SUPFAM" id="SSF53448">
    <property type="entry name" value="Nucleotide-diphospho-sugar transferases"/>
    <property type="match status" value="1"/>
</dbReference>
<name>X1IYJ6_9ZZZZ</name>
<dbReference type="InterPro" id="IPR056764">
    <property type="entry name" value="LbH_EIF2B3/5"/>
</dbReference>
<protein>
    <submittedName>
        <fullName evidence="7">Uncharacterized protein</fullName>
    </submittedName>
</protein>
<reference evidence="7" key="1">
    <citation type="journal article" date="2014" name="Front. Microbiol.">
        <title>High frequency of phylogenetically diverse reductive dehalogenase-homologous genes in deep subseafloor sedimentary metagenomes.</title>
        <authorList>
            <person name="Kawai M."/>
            <person name="Futagami T."/>
            <person name="Toyoda A."/>
            <person name="Takaki Y."/>
            <person name="Nishi S."/>
            <person name="Hori S."/>
            <person name="Arai W."/>
            <person name="Tsubouchi T."/>
            <person name="Morono Y."/>
            <person name="Uchiyama I."/>
            <person name="Ito T."/>
            <person name="Fujiyama A."/>
            <person name="Inagaki F."/>
            <person name="Takami H."/>
        </authorList>
    </citation>
    <scope>NUCLEOTIDE SEQUENCE</scope>
    <source>
        <strain evidence="7">Expedition CK06-06</strain>
    </source>
</reference>
<evidence type="ECO:0000259" key="6">
    <source>
        <dbReference type="Pfam" id="PF25084"/>
    </source>
</evidence>
<sequence>EDLPLGSAGAVKNAEESLGSPFIVLNGDIFTDLDLTAMVSLHRERKARMTIALTPVDNPTIYGVVETDSQGRVKCFKEKPRWEEVTTNMINAGVYVLEPEILDYIPSEVFFTFERDIFPVAIEGGQIIYGYPFEGYWIDIGTPEKYLKLNHDLLRRYFSKGVKFENEGFVHPTARIEGPVVIGGGCAVDKNCVIKGPVALGPGCQIAEGAIVEGALLWRDCKIGKGAKLKNCTLASNCYVGDETEILDNCVLGDNVMIGEGNKLPQGVR</sequence>
<dbReference type="InterPro" id="IPR011004">
    <property type="entry name" value="Trimer_LpxA-like_sf"/>
</dbReference>
<dbReference type="InterPro" id="IPR005835">
    <property type="entry name" value="NTP_transferase_dom"/>
</dbReference>
<dbReference type="Gene3D" id="3.90.550.10">
    <property type="entry name" value="Spore Coat Polysaccharide Biosynthesis Protein SpsA, Chain A"/>
    <property type="match status" value="1"/>
</dbReference>
<feature type="non-terminal residue" evidence="7">
    <location>
        <position position="1"/>
    </location>
</feature>
<feature type="domain" description="Nucleotidyl transferase" evidence="5">
    <location>
        <begin position="2"/>
        <end position="154"/>
    </location>
</feature>
<dbReference type="PANTHER" id="PTHR22572">
    <property type="entry name" value="SUGAR-1-PHOSPHATE GUANYL TRANSFERASE"/>
    <property type="match status" value="1"/>
</dbReference>
<evidence type="ECO:0000256" key="1">
    <source>
        <dbReference type="ARBA" id="ARBA00004514"/>
    </source>
</evidence>
<feature type="domain" description="EIF2B subunit epsilon/gamma LbH" evidence="6">
    <location>
        <begin position="170"/>
        <end position="263"/>
    </location>
</feature>
<accession>X1IYJ6</accession>
<dbReference type="SUPFAM" id="SSF51161">
    <property type="entry name" value="Trimeric LpxA-like enzymes"/>
    <property type="match status" value="1"/>
</dbReference>
<keyword evidence="3" id="KW-0396">Initiation factor</keyword>
<organism evidence="7">
    <name type="scientific">marine sediment metagenome</name>
    <dbReference type="NCBI Taxonomy" id="412755"/>
    <lineage>
        <taxon>unclassified sequences</taxon>
        <taxon>metagenomes</taxon>
        <taxon>ecological metagenomes</taxon>
    </lineage>
</organism>
<dbReference type="Pfam" id="PF00483">
    <property type="entry name" value="NTP_transferase"/>
    <property type="match status" value="1"/>
</dbReference>